<organism evidence="2">
    <name type="scientific">Anguilla anguilla</name>
    <name type="common">European freshwater eel</name>
    <name type="synonym">Muraena anguilla</name>
    <dbReference type="NCBI Taxonomy" id="7936"/>
    <lineage>
        <taxon>Eukaryota</taxon>
        <taxon>Metazoa</taxon>
        <taxon>Chordata</taxon>
        <taxon>Craniata</taxon>
        <taxon>Vertebrata</taxon>
        <taxon>Euteleostomi</taxon>
        <taxon>Actinopterygii</taxon>
        <taxon>Neopterygii</taxon>
        <taxon>Teleostei</taxon>
        <taxon>Anguilliformes</taxon>
        <taxon>Anguillidae</taxon>
        <taxon>Anguilla</taxon>
    </lineage>
</organism>
<proteinExistence type="predicted"/>
<accession>A0A0E9P8I1</accession>
<feature type="region of interest" description="Disordered" evidence="1">
    <location>
        <begin position="17"/>
        <end position="40"/>
    </location>
</feature>
<name>A0A0E9P8I1_ANGAN</name>
<dbReference type="AlphaFoldDB" id="A0A0E9P8I1"/>
<sequence length="40" mass="4331">MALASLIKTLNMNMLGGNPAQLQDTPKTSLLNNRGDTCRK</sequence>
<evidence type="ECO:0000256" key="1">
    <source>
        <dbReference type="SAM" id="MobiDB-lite"/>
    </source>
</evidence>
<reference evidence="2" key="2">
    <citation type="journal article" date="2015" name="Fish Shellfish Immunol.">
        <title>Early steps in the European eel (Anguilla anguilla)-Vibrio vulnificus interaction in the gills: Role of the RtxA13 toxin.</title>
        <authorList>
            <person name="Callol A."/>
            <person name="Pajuelo D."/>
            <person name="Ebbesson L."/>
            <person name="Teles M."/>
            <person name="MacKenzie S."/>
            <person name="Amaro C."/>
        </authorList>
    </citation>
    <scope>NUCLEOTIDE SEQUENCE</scope>
</reference>
<evidence type="ECO:0000313" key="2">
    <source>
        <dbReference type="EMBL" id="JAH00193.1"/>
    </source>
</evidence>
<reference evidence="2" key="1">
    <citation type="submission" date="2014-11" db="EMBL/GenBank/DDBJ databases">
        <authorList>
            <person name="Amaro Gonzalez C."/>
        </authorList>
    </citation>
    <scope>NUCLEOTIDE SEQUENCE</scope>
</reference>
<protein>
    <submittedName>
        <fullName evidence="2">Uncharacterized protein</fullName>
    </submittedName>
</protein>
<feature type="compositionally biased region" description="Polar residues" evidence="1">
    <location>
        <begin position="20"/>
        <end position="40"/>
    </location>
</feature>
<dbReference type="EMBL" id="GBXM01108384">
    <property type="protein sequence ID" value="JAH00193.1"/>
    <property type="molecule type" value="Transcribed_RNA"/>
</dbReference>